<feature type="non-terminal residue" evidence="1">
    <location>
        <position position="214"/>
    </location>
</feature>
<organism evidence="1 2">
    <name type="scientific">Coniosporium uncinatum</name>
    <dbReference type="NCBI Taxonomy" id="93489"/>
    <lineage>
        <taxon>Eukaryota</taxon>
        <taxon>Fungi</taxon>
        <taxon>Dikarya</taxon>
        <taxon>Ascomycota</taxon>
        <taxon>Pezizomycotina</taxon>
        <taxon>Dothideomycetes</taxon>
        <taxon>Dothideomycetes incertae sedis</taxon>
        <taxon>Coniosporium</taxon>
    </lineage>
</organism>
<protein>
    <submittedName>
        <fullName evidence="1">Uncharacterized protein</fullName>
    </submittedName>
</protein>
<proteinExistence type="predicted"/>
<dbReference type="EMBL" id="JAWDJW010012505">
    <property type="protein sequence ID" value="KAK3044040.1"/>
    <property type="molecule type" value="Genomic_DNA"/>
</dbReference>
<dbReference type="Proteomes" id="UP001186974">
    <property type="component" value="Unassembled WGS sequence"/>
</dbReference>
<gene>
    <name evidence="1" type="ORF">LTS18_002331</name>
</gene>
<evidence type="ECO:0000313" key="2">
    <source>
        <dbReference type="Proteomes" id="UP001186974"/>
    </source>
</evidence>
<comment type="caution">
    <text evidence="1">The sequence shown here is derived from an EMBL/GenBank/DDBJ whole genome shotgun (WGS) entry which is preliminary data.</text>
</comment>
<accession>A0ACC3CSQ4</accession>
<sequence length="214" mass="24017">MPELGEWNEDGALDEERIEESEDEVIPDSAQTDRKRKSWSDREEEESEGEADEDRPAQRRRSNSSEPIPSSPRPERHGLLSTTHRRRTSSEFSRSGSIASRSPSPDSLPRSVDVTRQRQHLLEQKRKYDKVLNKYYTLGSAYSEPISSIVYSLASELGREDNDLLWNAIVGVSSLEVSGRTLSGLGLSALTNAGGSSGWNGDRGERIREILRDE</sequence>
<reference evidence="1" key="1">
    <citation type="submission" date="2024-09" db="EMBL/GenBank/DDBJ databases">
        <title>Black Yeasts Isolated from many extreme environments.</title>
        <authorList>
            <person name="Coleine C."/>
            <person name="Stajich J.E."/>
            <person name="Selbmann L."/>
        </authorList>
    </citation>
    <scope>NUCLEOTIDE SEQUENCE</scope>
    <source>
        <strain evidence="1">CCFEE 5737</strain>
    </source>
</reference>
<keyword evidence="2" id="KW-1185">Reference proteome</keyword>
<evidence type="ECO:0000313" key="1">
    <source>
        <dbReference type="EMBL" id="KAK3044040.1"/>
    </source>
</evidence>
<name>A0ACC3CSQ4_9PEZI</name>